<accession>A0AAV4SMU3</accession>
<reference evidence="1 2" key="1">
    <citation type="submission" date="2021-06" db="EMBL/GenBank/DDBJ databases">
        <title>Caerostris extrusa draft genome.</title>
        <authorList>
            <person name="Kono N."/>
            <person name="Arakawa K."/>
        </authorList>
    </citation>
    <scope>NUCLEOTIDE SEQUENCE [LARGE SCALE GENOMIC DNA]</scope>
</reference>
<protein>
    <recommendedName>
        <fullName evidence="3">BED-type domain-containing protein</fullName>
    </recommendedName>
</protein>
<proteinExistence type="predicted"/>
<dbReference type="EMBL" id="BPLR01009784">
    <property type="protein sequence ID" value="GIY34566.1"/>
    <property type="molecule type" value="Genomic_DNA"/>
</dbReference>
<evidence type="ECO:0000313" key="2">
    <source>
        <dbReference type="Proteomes" id="UP001054945"/>
    </source>
</evidence>
<name>A0AAV4SMU3_CAEEX</name>
<comment type="caution">
    <text evidence="1">The sequence shown here is derived from an EMBL/GenBank/DDBJ whole genome shotgun (WGS) entry which is preliminary data.</text>
</comment>
<organism evidence="1 2">
    <name type="scientific">Caerostris extrusa</name>
    <name type="common">Bark spider</name>
    <name type="synonym">Caerostris bankana</name>
    <dbReference type="NCBI Taxonomy" id="172846"/>
    <lineage>
        <taxon>Eukaryota</taxon>
        <taxon>Metazoa</taxon>
        <taxon>Ecdysozoa</taxon>
        <taxon>Arthropoda</taxon>
        <taxon>Chelicerata</taxon>
        <taxon>Arachnida</taxon>
        <taxon>Araneae</taxon>
        <taxon>Araneomorphae</taxon>
        <taxon>Entelegynae</taxon>
        <taxon>Araneoidea</taxon>
        <taxon>Araneidae</taxon>
        <taxon>Caerostris</taxon>
    </lineage>
</organism>
<keyword evidence="2" id="KW-1185">Reference proteome</keyword>
<evidence type="ECO:0000313" key="1">
    <source>
        <dbReference type="EMBL" id="GIY34566.1"/>
    </source>
</evidence>
<sequence>MKQDVFSAFSKEYSLSFQDDHYRLQCHMCSYTANMRDSIGKHLTSKPHHSLKTQNDLDMMLPFLPGPIPYQTEAITELLITIASEKGLNKKGNGYDK</sequence>
<dbReference type="AlphaFoldDB" id="A0AAV4SMU3"/>
<gene>
    <name evidence="1" type="ORF">CEXT_292301</name>
</gene>
<evidence type="ECO:0008006" key="3">
    <source>
        <dbReference type="Google" id="ProtNLM"/>
    </source>
</evidence>
<dbReference type="Proteomes" id="UP001054945">
    <property type="component" value="Unassembled WGS sequence"/>
</dbReference>